<dbReference type="Proteomes" id="UP001633002">
    <property type="component" value="Unassembled WGS sequence"/>
</dbReference>
<dbReference type="Pfam" id="PF00195">
    <property type="entry name" value="Chal_sti_synt_N"/>
    <property type="match status" value="1"/>
</dbReference>
<evidence type="ECO:0000259" key="1">
    <source>
        <dbReference type="Pfam" id="PF00195"/>
    </source>
</evidence>
<comment type="caution">
    <text evidence="2">The sequence shown here is derived from an EMBL/GenBank/DDBJ whole genome shotgun (WGS) entry which is preliminary data.</text>
</comment>
<organism evidence="2 3">
    <name type="scientific">Riccia sorocarpa</name>
    <dbReference type="NCBI Taxonomy" id="122646"/>
    <lineage>
        <taxon>Eukaryota</taxon>
        <taxon>Viridiplantae</taxon>
        <taxon>Streptophyta</taxon>
        <taxon>Embryophyta</taxon>
        <taxon>Marchantiophyta</taxon>
        <taxon>Marchantiopsida</taxon>
        <taxon>Marchantiidae</taxon>
        <taxon>Marchantiales</taxon>
        <taxon>Ricciaceae</taxon>
        <taxon>Riccia</taxon>
    </lineage>
</organism>
<dbReference type="InterPro" id="IPR016039">
    <property type="entry name" value="Thiolase-like"/>
</dbReference>
<protein>
    <recommendedName>
        <fullName evidence="1">Chalcone/stilbene synthase N-terminal domain-containing protein</fullName>
    </recommendedName>
</protein>
<proteinExistence type="predicted"/>
<name>A0ABD3I593_9MARC</name>
<dbReference type="InterPro" id="IPR001099">
    <property type="entry name" value="Chalcone/stilbene_synt_N"/>
</dbReference>
<evidence type="ECO:0000313" key="3">
    <source>
        <dbReference type="Proteomes" id="UP001633002"/>
    </source>
</evidence>
<reference evidence="2 3" key="1">
    <citation type="submission" date="2024-09" db="EMBL/GenBank/DDBJ databases">
        <title>Chromosome-scale assembly of Riccia sorocarpa.</title>
        <authorList>
            <person name="Paukszto L."/>
        </authorList>
    </citation>
    <scope>NUCLEOTIDE SEQUENCE [LARGE SCALE GENOMIC DNA]</scope>
    <source>
        <strain evidence="2">LP-2024</strain>
        <tissue evidence="2">Aerial parts of the thallus</tissue>
    </source>
</reference>
<evidence type="ECO:0000313" key="2">
    <source>
        <dbReference type="EMBL" id="KAL3698753.1"/>
    </source>
</evidence>
<accession>A0ABD3I593</accession>
<dbReference type="AlphaFoldDB" id="A0ABD3I593"/>
<feature type="domain" description="Chalcone/stilbene synthase N-terminal" evidence="1">
    <location>
        <begin position="31"/>
        <end position="71"/>
    </location>
</feature>
<dbReference type="Gene3D" id="3.40.47.10">
    <property type="match status" value="1"/>
</dbReference>
<dbReference type="EMBL" id="JBJQOH010000002">
    <property type="protein sequence ID" value="KAL3698753.1"/>
    <property type="molecule type" value="Genomic_DNA"/>
</dbReference>
<sequence length="84" mass="9750">MCWGECECNRLEQMMNMIFRMTNNVENGIFKHQRAYGPATVLAIGKAVPPTAYPQSEYPDFFFDITNTRPISKSNLLKFARIRE</sequence>
<gene>
    <name evidence="2" type="ORF">R1sor_012829</name>
</gene>
<keyword evidence="3" id="KW-1185">Reference proteome</keyword>